<evidence type="ECO:0000313" key="3">
    <source>
        <dbReference type="EMBL" id="KAK1838709.1"/>
    </source>
</evidence>
<feature type="compositionally biased region" description="Basic residues" evidence="1">
    <location>
        <begin position="252"/>
        <end position="263"/>
    </location>
</feature>
<evidence type="ECO:0000256" key="2">
    <source>
        <dbReference type="SAM" id="Phobius"/>
    </source>
</evidence>
<evidence type="ECO:0000313" key="4">
    <source>
        <dbReference type="Proteomes" id="UP001243330"/>
    </source>
</evidence>
<protein>
    <recommendedName>
        <fullName evidence="5">Integral membrane protein</fullName>
    </recommendedName>
</protein>
<keyword evidence="2" id="KW-0812">Transmembrane</keyword>
<reference evidence="3" key="1">
    <citation type="submission" date="2023-01" db="EMBL/GenBank/DDBJ databases">
        <title>Colletotrichum chrysophilum M932 genome sequence.</title>
        <authorList>
            <person name="Baroncelli R."/>
        </authorList>
    </citation>
    <scope>NUCLEOTIDE SEQUENCE</scope>
    <source>
        <strain evidence="3">M932</strain>
    </source>
</reference>
<dbReference type="Proteomes" id="UP001243330">
    <property type="component" value="Unassembled WGS sequence"/>
</dbReference>
<organism evidence="3 4">
    <name type="scientific">Colletotrichum chrysophilum</name>
    <dbReference type="NCBI Taxonomy" id="1836956"/>
    <lineage>
        <taxon>Eukaryota</taxon>
        <taxon>Fungi</taxon>
        <taxon>Dikarya</taxon>
        <taxon>Ascomycota</taxon>
        <taxon>Pezizomycotina</taxon>
        <taxon>Sordariomycetes</taxon>
        <taxon>Hypocreomycetidae</taxon>
        <taxon>Glomerellales</taxon>
        <taxon>Glomerellaceae</taxon>
        <taxon>Colletotrichum</taxon>
        <taxon>Colletotrichum gloeosporioides species complex</taxon>
    </lineage>
</organism>
<comment type="caution">
    <text evidence="3">The sequence shown here is derived from an EMBL/GenBank/DDBJ whole genome shotgun (WGS) entry which is preliminary data.</text>
</comment>
<feature type="compositionally biased region" description="Basic residues" evidence="1">
    <location>
        <begin position="291"/>
        <end position="301"/>
    </location>
</feature>
<feature type="transmembrane region" description="Helical" evidence="2">
    <location>
        <begin position="30"/>
        <end position="50"/>
    </location>
</feature>
<dbReference type="EMBL" id="JAQOWY010000779">
    <property type="protein sequence ID" value="KAK1838709.1"/>
    <property type="molecule type" value="Genomic_DNA"/>
</dbReference>
<keyword evidence="4" id="KW-1185">Reference proteome</keyword>
<sequence>MDGKTIYTLFGTGYDNSHEPKPLVNEKGTILGVAITFEVVAWICVAFRMYTRGMVVKALGWDDLFVVLSLLTTTTGTIGACVCKLSHLRCDHLDGFLADTWQSDFLWLGQASLRTNSFRRAKLSLHVLHHECLLPDVNSLHQTIPALPVRPNLRPARLPPQRLQSHDPLHRTLGHRLQLPRLDPLLPHPRLLGLASPRRPLGLRLPQRRHLLRHLREPRRPERHPRPPRPRDPRAPLLQARRHAQVQARPARPAHHRPHRQRHLDRPPHLRGPAQGRDPTDPRLHVVRPDQRRHRLRRGRPGHGGVQRTHLLARVAEAFWRFRRRHLCHQGDRGHARGQAVGERRVGR</sequence>
<feature type="region of interest" description="Disordered" evidence="1">
    <location>
        <begin position="203"/>
        <end position="306"/>
    </location>
</feature>
<name>A0AAD9E5T6_9PEZI</name>
<feature type="compositionally biased region" description="Basic and acidic residues" evidence="1">
    <location>
        <begin position="278"/>
        <end position="290"/>
    </location>
</feature>
<proteinExistence type="predicted"/>
<keyword evidence="2" id="KW-0472">Membrane</keyword>
<accession>A0AAD9E5T6</accession>
<evidence type="ECO:0000256" key="1">
    <source>
        <dbReference type="SAM" id="MobiDB-lite"/>
    </source>
</evidence>
<evidence type="ECO:0008006" key="5">
    <source>
        <dbReference type="Google" id="ProtNLM"/>
    </source>
</evidence>
<dbReference type="AlphaFoldDB" id="A0AAD9E5T6"/>
<gene>
    <name evidence="3" type="ORF">CCHR01_18667</name>
</gene>
<keyword evidence="2" id="KW-1133">Transmembrane helix</keyword>